<evidence type="ECO:0000313" key="1">
    <source>
        <dbReference type="EMBL" id="KOO68047.1"/>
    </source>
</evidence>
<comment type="caution">
    <text evidence="1">The sequence shown here is derived from an EMBL/GenBank/DDBJ whole genome shotgun (WGS) entry which is preliminary data.</text>
</comment>
<dbReference type="RefSeq" id="WP_053398690.1">
    <property type="nucleotide sequence ID" value="NZ_LFQU01000019.1"/>
</dbReference>
<protein>
    <submittedName>
        <fullName evidence="1">Uncharacterized protein</fullName>
    </submittedName>
</protein>
<name>A0A8E1URB1_9BACT</name>
<organism evidence="1 2">
    <name type="scientific">Xylanibacter rarus</name>
    <dbReference type="NCBI Taxonomy" id="1676614"/>
    <lineage>
        <taxon>Bacteria</taxon>
        <taxon>Pseudomonadati</taxon>
        <taxon>Bacteroidota</taxon>
        <taxon>Bacteroidia</taxon>
        <taxon>Bacteroidales</taxon>
        <taxon>Prevotellaceae</taxon>
        <taxon>Xylanibacter</taxon>
    </lineage>
</organism>
<dbReference type="Proteomes" id="UP000036951">
    <property type="component" value="Unassembled WGS sequence"/>
</dbReference>
<dbReference type="EMBL" id="LFQU01000019">
    <property type="protein sequence ID" value="KOO68047.1"/>
    <property type="molecule type" value="Genomic_DNA"/>
</dbReference>
<proteinExistence type="predicted"/>
<reference evidence="1 2" key="1">
    <citation type="submission" date="2015-06" db="EMBL/GenBank/DDBJ databases">
        <title>Prevotella sp. 109, sp. nov., a novel member of the family Prevotellaceae isolated from human faeces.</title>
        <authorList>
            <person name="Shkoporov A.N."/>
            <person name="Chaplin A.V."/>
            <person name="Kafarskaia L.I."/>
            <person name="Efimov B.A."/>
        </authorList>
    </citation>
    <scope>NUCLEOTIDE SEQUENCE [LARGE SCALE GENOMIC DNA]</scope>
    <source>
        <strain evidence="1 2">109</strain>
    </source>
</reference>
<dbReference type="OrthoDB" id="583051at2"/>
<gene>
    <name evidence="1" type="ORF">ACU52_10070</name>
</gene>
<accession>A0A8E1URB1</accession>
<dbReference type="AlphaFoldDB" id="A0A8E1URB1"/>
<keyword evidence="2" id="KW-1185">Reference proteome</keyword>
<evidence type="ECO:0000313" key="2">
    <source>
        <dbReference type="Proteomes" id="UP000036951"/>
    </source>
</evidence>
<sequence length="312" mass="37061">MFHDCSNESIGSHVFSRSHILKPISKDLNIYQFNQRPLIFLSNKHDVFCYKLEPIRNAFIFKGFCQKHDNDLFKSIEPHNGFVDWSQKKSQYLLSYRTICREIYANNVVINVIDTISKDNYAKRQSINLFSLEKQLITLQYTRENLFYYKSLLEKDILKEDFSSISFKYIELPFQFDLCVSAPIYIDYGNGLCFNSDCQELNIVNIFPYYGKTIILFGYLQKFNNQWMDGILPKFKSPYPHIVSSAFVDILYRAEFNAMSPSLYDSLDKDLLNEFFRTWKKEVNNFSDDMQEVSHLFYYTLNELMPKSWKDL</sequence>